<sequence length="212" mass="24218">MLVESDDESDHDNTKLQGDDGTKGDGVIVTMPVPEVGMKFKDKNEIFNFYKRYTYNMGFLVRKRNLKRDDDGVLRYVIYVCSHEGKKISNTSFSLKLHATIQSGCKARLTTCSNICGIWGINTVHLDHNHKTSPSKSRLYRCNRELSAQVKRRLEVNDIAGILLHKSFNSIVIEAGGYENMICIEKDRRNYVEQVRLLRLGEGDASTIQSYF</sequence>
<feature type="compositionally biased region" description="Acidic residues" evidence="1">
    <location>
        <begin position="1"/>
        <end position="10"/>
    </location>
</feature>
<name>A0A8S0SPQ6_OLEEU</name>
<accession>A0A8S0SPQ6</accession>
<dbReference type="PANTHER" id="PTHR46328">
    <property type="entry name" value="FAR-RED IMPAIRED RESPONSIVE (FAR1) FAMILY PROTEIN-RELATED"/>
    <property type="match status" value="1"/>
</dbReference>
<evidence type="ECO:0000256" key="1">
    <source>
        <dbReference type="SAM" id="MobiDB-lite"/>
    </source>
</evidence>
<feature type="region of interest" description="Disordered" evidence="1">
    <location>
        <begin position="1"/>
        <end position="25"/>
    </location>
</feature>
<feature type="domain" description="FAR1" evidence="2">
    <location>
        <begin position="48"/>
        <end position="132"/>
    </location>
</feature>
<dbReference type="Proteomes" id="UP000594638">
    <property type="component" value="Unassembled WGS sequence"/>
</dbReference>
<dbReference type="EMBL" id="CACTIH010005476">
    <property type="protein sequence ID" value="CAA2994581.1"/>
    <property type="molecule type" value="Genomic_DNA"/>
</dbReference>
<gene>
    <name evidence="3" type="ORF">OLEA9_A006789</name>
</gene>
<dbReference type="PANTHER" id="PTHR46328:SF35">
    <property type="entry name" value="PROTEIN FAR1-RELATED SEQUENCE 5-LIKE"/>
    <property type="match status" value="1"/>
</dbReference>
<dbReference type="OrthoDB" id="747268at2759"/>
<feature type="compositionally biased region" description="Basic and acidic residues" evidence="1">
    <location>
        <begin position="11"/>
        <end position="23"/>
    </location>
</feature>
<dbReference type="InterPro" id="IPR004330">
    <property type="entry name" value="FAR1_DNA_bnd_dom"/>
</dbReference>
<evidence type="ECO:0000313" key="4">
    <source>
        <dbReference type="Proteomes" id="UP000594638"/>
    </source>
</evidence>
<evidence type="ECO:0000259" key="2">
    <source>
        <dbReference type="Pfam" id="PF03101"/>
    </source>
</evidence>
<proteinExistence type="predicted"/>
<dbReference type="AlphaFoldDB" id="A0A8S0SPQ6"/>
<protein>
    <recommendedName>
        <fullName evidence="2">FAR1 domain-containing protein</fullName>
    </recommendedName>
</protein>
<dbReference type="Gramene" id="OE9A006789T1">
    <property type="protein sequence ID" value="OE9A006789C1"/>
    <property type="gene ID" value="OE9A006789"/>
</dbReference>
<keyword evidence="4" id="KW-1185">Reference proteome</keyword>
<comment type="caution">
    <text evidence="3">The sequence shown here is derived from an EMBL/GenBank/DDBJ whole genome shotgun (WGS) entry which is preliminary data.</text>
</comment>
<reference evidence="3 4" key="1">
    <citation type="submission" date="2019-12" db="EMBL/GenBank/DDBJ databases">
        <authorList>
            <person name="Alioto T."/>
            <person name="Alioto T."/>
            <person name="Gomez Garrido J."/>
        </authorList>
    </citation>
    <scope>NUCLEOTIDE SEQUENCE [LARGE SCALE GENOMIC DNA]</scope>
</reference>
<evidence type="ECO:0000313" key="3">
    <source>
        <dbReference type="EMBL" id="CAA2994581.1"/>
    </source>
</evidence>
<dbReference type="Pfam" id="PF03101">
    <property type="entry name" value="FAR1"/>
    <property type="match status" value="1"/>
</dbReference>
<organism evidence="3 4">
    <name type="scientific">Olea europaea subsp. europaea</name>
    <dbReference type="NCBI Taxonomy" id="158383"/>
    <lineage>
        <taxon>Eukaryota</taxon>
        <taxon>Viridiplantae</taxon>
        <taxon>Streptophyta</taxon>
        <taxon>Embryophyta</taxon>
        <taxon>Tracheophyta</taxon>
        <taxon>Spermatophyta</taxon>
        <taxon>Magnoliopsida</taxon>
        <taxon>eudicotyledons</taxon>
        <taxon>Gunneridae</taxon>
        <taxon>Pentapetalae</taxon>
        <taxon>asterids</taxon>
        <taxon>lamiids</taxon>
        <taxon>Lamiales</taxon>
        <taxon>Oleaceae</taxon>
        <taxon>Oleeae</taxon>
        <taxon>Olea</taxon>
    </lineage>
</organism>